<feature type="transmembrane region" description="Helical" evidence="2">
    <location>
        <begin position="72"/>
        <end position="89"/>
    </location>
</feature>
<feature type="transmembrane region" description="Helical" evidence="2">
    <location>
        <begin position="219"/>
        <end position="240"/>
    </location>
</feature>
<proteinExistence type="predicted"/>
<dbReference type="RefSeq" id="WP_261958937.1">
    <property type="nucleotide sequence ID" value="NZ_BAAAXA010000001.1"/>
</dbReference>
<feature type="transmembrane region" description="Helical" evidence="2">
    <location>
        <begin position="49"/>
        <end position="67"/>
    </location>
</feature>
<keyword evidence="2" id="KW-1133">Transmembrane helix</keyword>
<dbReference type="AlphaFoldDB" id="A0A9W6NTK4"/>
<feature type="transmembrane region" description="Helical" evidence="2">
    <location>
        <begin position="246"/>
        <end position="269"/>
    </location>
</feature>
<keyword evidence="2" id="KW-0472">Membrane</keyword>
<evidence type="ECO:0000256" key="2">
    <source>
        <dbReference type="SAM" id="Phobius"/>
    </source>
</evidence>
<feature type="transmembrane region" description="Helical" evidence="2">
    <location>
        <begin position="141"/>
        <end position="163"/>
    </location>
</feature>
<name>A0A9W6NTK4_9ACTN</name>
<feature type="transmembrane region" description="Helical" evidence="2">
    <location>
        <begin position="183"/>
        <end position="207"/>
    </location>
</feature>
<comment type="caution">
    <text evidence="3">The sequence shown here is derived from an EMBL/GenBank/DDBJ whole genome shotgun (WGS) entry which is preliminary data.</text>
</comment>
<evidence type="ECO:0000313" key="4">
    <source>
        <dbReference type="Proteomes" id="UP001143480"/>
    </source>
</evidence>
<gene>
    <name evidence="3" type="ORF">GCM10017581_102680</name>
</gene>
<feature type="transmembrane region" description="Helical" evidence="2">
    <location>
        <begin position="109"/>
        <end position="129"/>
    </location>
</feature>
<organism evidence="3 4">
    <name type="scientific">Dactylosporangium matsuzakiense</name>
    <dbReference type="NCBI Taxonomy" id="53360"/>
    <lineage>
        <taxon>Bacteria</taxon>
        <taxon>Bacillati</taxon>
        <taxon>Actinomycetota</taxon>
        <taxon>Actinomycetes</taxon>
        <taxon>Micromonosporales</taxon>
        <taxon>Micromonosporaceae</taxon>
        <taxon>Dactylosporangium</taxon>
    </lineage>
</organism>
<reference evidence="3" key="1">
    <citation type="journal article" date="2014" name="Int. J. Syst. Evol. Microbiol.">
        <title>Complete genome sequence of Corynebacterium casei LMG S-19264T (=DSM 44701T), isolated from a smear-ripened cheese.</title>
        <authorList>
            <consortium name="US DOE Joint Genome Institute (JGI-PGF)"/>
            <person name="Walter F."/>
            <person name="Albersmeier A."/>
            <person name="Kalinowski J."/>
            <person name="Ruckert C."/>
        </authorList>
    </citation>
    <scope>NUCLEOTIDE SEQUENCE</scope>
    <source>
        <strain evidence="3">VKM Ac-1321</strain>
    </source>
</reference>
<keyword evidence="4" id="KW-1185">Reference proteome</keyword>
<feature type="region of interest" description="Disordered" evidence="1">
    <location>
        <begin position="278"/>
        <end position="310"/>
    </location>
</feature>
<evidence type="ECO:0000313" key="3">
    <source>
        <dbReference type="EMBL" id="GLL08501.1"/>
    </source>
</evidence>
<feature type="transmembrane region" description="Helical" evidence="2">
    <location>
        <begin position="7"/>
        <end position="29"/>
    </location>
</feature>
<accession>A0A9W6NTK4</accession>
<keyword evidence="2" id="KW-0812">Transmembrane</keyword>
<dbReference type="Proteomes" id="UP001143480">
    <property type="component" value="Unassembled WGS sequence"/>
</dbReference>
<reference evidence="3" key="2">
    <citation type="submission" date="2023-01" db="EMBL/GenBank/DDBJ databases">
        <authorList>
            <person name="Sun Q."/>
            <person name="Evtushenko L."/>
        </authorList>
    </citation>
    <scope>NUCLEOTIDE SEQUENCE</scope>
    <source>
        <strain evidence="3">VKM Ac-1321</strain>
    </source>
</reference>
<sequence length="310" mass="31988">MHNTRTLGLELVALGLTIATAAALGPFGIGVIRYHTSASGLNQITGGDAAALLLVAPACIAAGILSLRGHRAAPALALAPALFAAYTYAQLICGEEYGQRPGNNERFFPLLYLAFALGCTAAVTSWRVIGRTAPPAPAPRLRRTAAATLFTVVLLLAAQHLPALADAMRDTPQRTEYLASPTAFWLVKLMDLGLVAPAAFVTGAGLLRDAAWARPPMYALVGAYTLLGASVTGMAITMIVRHDPAASQAFAAGFGALTLAFAALTYVLCRPLFGADTQPPGSRATRRQAALPARGGADGQDRAVTGTGAL</sequence>
<dbReference type="EMBL" id="BSFP01000152">
    <property type="protein sequence ID" value="GLL08501.1"/>
    <property type="molecule type" value="Genomic_DNA"/>
</dbReference>
<protein>
    <submittedName>
        <fullName evidence="3">Uncharacterized protein</fullName>
    </submittedName>
</protein>
<evidence type="ECO:0000256" key="1">
    <source>
        <dbReference type="SAM" id="MobiDB-lite"/>
    </source>
</evidence>